<name>A0A5J9VM28_9POAL</name>
<gene>
    <name evidence="2" type="ORF">EJB05_18453</name>
</gene>
<dbReference type="Proteomes" id="UP000324897">
    <property type="component" value="Unassembled WGS sequence"/>
</dbReference>
<keyword evidence="3" id="KW-1185">Reference proteome</keyword>
<dbReference type="Gramene" id="TVU36516">
    <property type="protein sequence ID" value="TVU36516"/>
    <property type="gene ID" value="EJB05_18453"/>
</dbReference>
<feature type="region of interest" description="Disordered" evidence="1">
    <location>
        <begin position="75"/>
        <end position="121"/>
    </location>
</feature>
<comment type="caution">
    <text evidence="2">The sequence shown here is derived from an EMBL/GenBank/DDBJ whole genome shotgun (WGS) entry which is preliminary data.</text>
</comment>
<proteinExistence type="predicted"/>
<protein>
    <submittedName>
        <fullName evidence="2">Uncharacterized protein</fullName>
    </submittedName>
</protein>
<organism evidence="2 3">
    <name type="scientific">Eragrostis curvula</name>
    <name type="common">weeping love grass</name>
    <dbReference type="NCBI Taxonomy" id="38414"/>
    <lineage>
        <taxon>Eukaryota</taxon>
        <taxon>Viridiplantae</taxon>
        <taxon>Streptophyta</taxon>
        <taxon>Embryophyta</taxon>
        <taxon>Tracheophyta</taxon>
        <taxon>Spermatophyta</taxon>
        <taxon>Magnoliopsida</taxon>
        <taxon>Liliopsida</taxon>
        <taxon>Poales</taxon>
        <taxon>Poaceae</taxon>
        <taxon>PACMAD clade</taxon>
        <taxon>Chloridoideae</taxon>
        <taxon>Eragrostideae</taxon>
        <taxon>Eragrostidinae</taxon>
        <taxon>Eragrostis</taxon>
    </lineage>
</organism>
<evidence type="ECO:0000313" key="2">
    <source>
        <dbReference type="EMBL" id="TVU36516.1"/>
    </source>
</evidence>
<evidence type="ECO:0000256" key="1">
    <source>
        <dbReference type="SAM" id="MobiDB-lite"/>
    </source>
</evidence>
<dbReference type="AlphaFoldDB" id="A0A5J9VM28"/>
<reference evidence="2 3" key="1">
    <citation type="journal article" date="2019" name="Sci. Rep.">
        <title>A high-quality genome of Eragrostis curvula grass provides insights into Poaceae evolution and supports new strategies to enhance forage quality.</title>
        <authorList>
            <person name="Carballo J."/>
            <person name="Santos B.A.C.M."/>
            <person name="Zappacosta D."/>
            <person name="Garbus I."/>
            <person name="Selva J.P."/>
            <person name="Gallo C.A."/>
            <person name="Diaz A."/>
            <person name="Albertini E."/>
            <person name="Caccamo M."/>
            <person name="Echenique V."/>
        </authorList>
    </citation>
    <scope>NUCLEOTIDE SEQUENCE [LARGE SCALE GENOMIC DNA]</scope>
    <source>
        <strain evidence="3">cv. Victoria</strain>
        <tissue evidence="2">Leaf</tissue>
    </source>
</reference>
<sequence length="121" mass="13568">MLPRRACFHRRLCLHLDALRSIPVRSRHRLRRAPLLGPTRHCKIWPGLALPLQQMETSRIVLVLEVNSIGSWRHVEKATHGHSPSSSRKARHGPRPGGGRWSTDSVDWEVPPGSGMAEGVP</sequence>
<dbReference type="EMBL" id="RWGY01000009">
    <property type="protein sequence ID" value="TVU36516.1"/>
    <property type="molecule type" value="Genomic_DNA"/>
</dbReference>
<accession>A0A5J9VM28</accession>
<evidence type="ECO:0000313" key="3">
    <source>
        <dbReference type="Proteomes" id="UP000324897"/>
    </source>
</evidence>